<dbReference type="EMBL" id="DRHL01000117">
    <property type="protein sequence ID" value="HEB13732.1"/>
    <property type="molecule type" value="Genomic_DNA"/>
</dbReference>
<comment type="caution">
    <text evidence="1">The sequence shown here is derived from an EMBL/GenBank/DDBJ whole genome shotgun (WGS) entry which is preliminary data.</text>
</comment>
<accession>A0A7C1SP29</accession>
<proteinExistence type="predicted"/>
<organism evidence="1">
    <name type="scientific">candidate division CPR3 bacterium</name>
    <dbReference type="NCBI Taxonomy" id="2268181"/>
    <lineage>
        <taxon>Bacteria</taxon>
        <taxon>Bacteria division CPR3</taxon>
    </lineage>
</organism>
<name>A0A7C1SP29_UNCC3</name>
<dbReference type="Proteomes" id="UP000885695">
    <property type="component" value="Unassembled WGS sequence"/>
</dbReference>
<reference evidence="1" key="1">
    <citation type="journal article" date="2020" name="mSystems">
        <title>Genome- and Community-Level Interaction Insights into Carbon Utilization and Element Cycling Functions of Hydrothermarchaeota in Hydrothermal Sediment.</title>
        <authorList>
            <person name="Zhou Z."/>
            <person name="Liu Y."/>
            <person name="Xu W."/>
            <person name="Pan J."/>
            <person name="Luo Z.H."/>
            <person name="Li M."/>
        </authorList>
    </citation>
    <scope>NUCLEOTIDE SEQUENCE [LARGE SCALE GENOMIC DNA]</scope>
    <source>
        <strain evidence="1">HyVt-369</strain>
    </source>
</reference>
<gene>
    <name evidence="1" type="ORF">ENI13_01995</name>
</gene>
<sequence>MQFHFLNSDKLARAKRNIKATGGDQNDMELVVAEYEKLKGVYQTAPDPVVEPKPKKERVRKVAEVKKVVKKRKRK</sequence>
<dbReference type="AlphaFoldDB" id="A0A7C1SP29"/>
<evidence type="ECO:0000313" key="1">
    <source>
        <dbReference type="EMBL" id="HEB13732.1"/>
    </source>
</evidence>
<protein>
    <submittedName>
        <fullName evidence="1">Uncharacterized protein</fullName>
    </submittedName>
</protein>